<feature type="signal peptide" evidence="1">
    <location>
        <begin position="1"/>
        <end position="25"/>
    </location>
</feature>
<dbReference type="InterPro" id="IPR058780">
    <property type="entry name" value="YhfM-like_dom"/>
</dbReference>
<name>A0ABS3WEC0_9BACL</name>
<evidence type="ECO:0000259" key="2">
    <source>
        <dbReference type="Pfam" id="PF26353"/>
    </source>
</evidence>
<organism evidence="3 4">
    <name type="scientific">Paenibacillus artemisiicola</name>
    <dbReference type="NCBI Taxonomy" id="1172618"/>
    <lineage>
        <taxon>Bacteria</taxon>
        <taxon>Bacillati</taxon>
        <taxon>Bacillota</taxon>
        <taxon>Bacilli</taxon>
        <taxon>Bacillales</taxon>
        <taxon>Paenibacillaceae</taxon>
        <taxon>Paenibacillus</taxon>
    </lineage>
</organism>
<gene>
    <name evidence="3" type="ORF">I8J29_20875</name>
</gene>
<dbReference type="RefSeq" id="WP_208849427.1">
    <property type="nucleotide sequence ID" value="NZ_JAGGDJ010000021.1"/>
</dbReference>
<evidence type="ECO:0000313" key="4">
    <source>
        <dbReference type="Proteomes" id="UP000670947"/>
    </source>
</evidence>
<sequence>MRKHKRYLLLPVLLLALAASGCSSGAERFKASLPGSAVTKIELTCAELCQRMDKPPFQSRMISDEGEIRTFVQVLGHAKKMDGALDYGALFRMRLYFENGSQKDCVLNIEDEDGWKGLLVDSEHSSQGWEISEQEAKTLRGLIYRGD</sequence>
<feature type="domain" description="YhfM-like" evidence="2">
    <location>
        <begin position="61"/>
        <end position="143"/>
    </location>
</feature>
<reference evidence="3 4" key="1">
    <citation type="submission" date="2021-03" db="EMBL/GenBank/DDBJ databases">
        <title>Paenibacillus artemisicola MWE-103 whole genome sequence.</title>
        <authorList>
            <person name="Ham Y.J."/>
        </authorList>
    </citation>
    <scope>NUCLEOTIDE SEQUENCE [LARGE SCALE GENOMIC DNA]</scope>
    <source>
        <strain evidence="3 4">MWE-103</strain>
    </source>
</reference>
<evidence type="ECO:0000313" key="3">
    <source>
        <dbReference type="EMBL" id="MBO7746675.1"/>
    </source>
</evidence>
<proteinExistence type="predicted"/>
<keyword evidence="1" id="KW-0732">Signal</keyword>
<evidence type="ECO:0000256" key="1">
    <source>
        <dbReference type="SAM" id="SignalP"/>
    </source>
</evidence>
<dbReference type="EMBL" id="JAGGDJ010000021">
    <property type="protein sequence ID" value="MBO7746675.1"/>
    <property type="molecule type" value="Genomic_DNA"/>
</dbReference>
<feature type="chain" id="PRO_5046193785" description="YhfM-like domain-containing protein" evidence="1">
    <location>
        <begin position="26"/>
        <end position="147"/>
    </location>
</feature>
<dbReference type="PROSITE" id="PS51257">
    <property type="entry name" value="PROKAR_LIPOPROTEIN"/>
    <property type="match status" value="1"/>
</dbReference>
<dbReference type="Proteomes" id="UP000670947">
    <property type="component" value="Unassembled WGS sequence"/>
</dbReference>
<dbReference type="Pfam" id="PF26353">
    <property type="entry name" value="YhfM"/>
    <property type="match status" value="1"/>
</dbReference>
<protein>
    <recommendedName>
        <fullName evidence="2">YhfM-like domain-containing protein</fullName>
    </recommendedName>
</protein>
<accession>A0ABS3WEC0</accession>
<comment type="caution">
    <text evidence="3">The sequence shown here is derived from an EMBL/GenBank/DDBJ whole genome shotgun (WGS) entry which is preliminary data.</text>
</comment>
<keyword evidence="4" id="KW-1185">Reference proteome</keyword>